<dbReference type="Proteomes" id="UP000234211">
    <property type="component" value="Unassembled WGS sequence"/>
</dbReference>
<evidence type="ECO:0000256" key="1">
    <source>
        <dbReference type="SAM" id="SignalP"/>
    </source>
</evidence>
<evidence type="ECO:0000313" key="3">
    <source>
        <dbReference type="EMBL" id="SOS75626.1"/>
    </source>
</evidence>
<dbReference type="EMBL" id="OENF01000040">
    <property type="protein sequence ID" value="SOS75626.1"/>
    <property type="molecule type" value="Genomic_DNA"/>
</dbReference>
<reference evidence="4" key="1">
    <citation type="submission" date="2017-11" db="EMBL/GenBank/DDBJ databases">
        <authorList>
            <person name="Duchaud E."/>
        </authorList>
    </citation>
    <scope>NUCLEOTIDE SEQUENCE [LARGE SCALE GENOMIC DNA]</scope>
    <source>
        <strain evidence="4">Tenacibaculum sp. TNO020</strain>
    </source>
</reference>
<evidence type="ECO:0000313" key="4">
    <source>
        <dbReference type="Proteomes" id="UP000234211"/>
    </source>
</evidence>
<dbReference type="InterPro" id="IPR011250">
    <property type="entry name" value="OMP/PagP_B-barrel"/>
</dbReference>
<gene>
    <name evidence="3" type="ORF">TNO020_50026</name>
</gene>
<keyword evidence="1" id="KW-0732">Signal</keyword>
<feature type="chain" id="PRO_5013668784" description="Outer membrane protein beta-barrel domain-containing protein" evidence="1">
    <location>
        <begin position="26"/>
        <end position="213"/>
    </location>
</feature>
<proteinExistence type="predicted"/>
<dbReference type="AlphaFoldDB" id="A0A2H1YJE1"/>
<name>A0A2H1YJE1_9FLAO</name>
<feature type="signal peptide" evidence="1">
    <location>
        <begin position="1"/>
        <end position="25"/>
    </location>
</feature>
<dbReference type="Gene3D" id="2.40.160.20">
    <property type="match status" value="1"/>
</dbReference>
<organism evidence="3 4">
    <name type="scientific">Tenacibaculum piscium</name>
    <dbReference type="NCBI Taxonomy" id="1458515"/>
    <lineage>
        <taxon>Bacteria</taxon>
        <taxon>Pseudomonadati</taxon>
        <taxon>Bacteroidota</taxon>
        <taxon>Flavobacteriia</taxon>
        <taxon>Flavobacteriales</taxon>
        <taxon>Flavobacteriaceae</taxon>
        <taxon>Tenacibaculum</taxon>
    </lineage>
</organism>
<dbReference type="InterPro" id="IPR025665">
    <property type="entry name" value="Beta-barrel_OMP_2"/>
</dbReference>
<sequence length="213" mass="23710">MMKMKTMKKFMALLLFVGATQFMQAQVQFGIKGGINYNSDSFSDVKNDVLSGAESKTGFHAGIFLRGKIPIIGLYIQPELVYTQLNSDVTFKPTVLSSSIKTSYSFRKIDVPVLIGKKLGIARVFAGPTFQYIIEGDFDVKEIKDVEADGFSVGLQLGAGIDLGKFGLDVRWERAFSDTESEFLNKTEANPKETKVQFDTRVNQIIVGISYRF</sequence>
<protein>
    <recommendedName>
        <fullName evidence="2">Outer membrane protein beta-barrel domain-containing protein</fullName>
    </recommendedName>
</protein>
<accession>A0A2H1YJE1</accession>
<feature type="domain" description="Outer membrane protein beta-barrel" evidence="2">
    <location>
        <begin position="25"/>
        <end position="179"/>
    </location>
</feature>
<dbReference type="SUPFAM" id="SSF56925">
    <property type="entry name" value="OMPA-like"/>
    <property type="match status" value="1"/>
</dbReference>
<evidence type="ECO:0000259" key="2">
    <source>
        <dbReference type="Pfam" id="PF13568"/>
    </source>
</evidence>
<keyword evidence="4" id="KW-1185">Reference proteome</keyword>
<dbReference type="Pfam" id="PF13568">
    <property type="entry name" value="OMP_b-brl_2"/>
    <property type="match status" value="1"/>
</dbReference>